<dbReference type="NCBIfam" id="TIGR00338">
    <property type="entry name" value="serB"/>
    <property type="match status" value="1"/>
</dbReference>
<evidence type="ECO:0000256" key="8">
    <source>
        <dbReference type="ARBA" id="ARBA00022801"/>
    </source>
</evidence>
<keyword evidence="10" id="KW-0718">Serine biosynthesis</keyword>
<keyword evidence="8" id="KW-0378">Hydrolase</keyword>
<dbReference type="PANTHER" id="PTHR43344:SF2">
    <property type="entry name" value="PHOSPHOSERINE PHOSPHATASE"/>
    <property type="match status" value="1"/>
</dbReference>
<comment type="pathway">
    <text evidence="2">Amino-acid biosynthesis; L-serine biosynthesis; L-serine from 3-phospho-D-glycerate: step 3/3.</text>
</comment>
<dbReference type="STRING" id="31234.E3NSQ9"/>
<dbReference type="Gene3D" id="1.10.150.210">
    <property type="entry name" value="Phosphoserine phosphatase, domain 2"/>
    <property type="match status" value="1"/>
</dbReference>
<dbReference type="OMA" id="TFCEDES"/>
<sequence length="278" mass="30507">MIRVALPTSAAAIPRSISTSASETISKNQEEEIRRIWRKAEAVCFDVDSTVCQDEGIDELAAYLGVGEAVANVTRTAMNGNARFRDALAARLQVMKPNNQQLEQFVNITKPKLTVGIRELVGRLHARGTHVYLVSGGFRRLILPVAELLGIEKSRIYANEILFDKQGNYHGFDTSELTSDSGSKEVSLIKSSNKAKNFFAIQTGKPAVIALLKKKFQYKTVVMVGDGATDAEAAPPADAFIGFGGNVVREGVKARAKWYVTDFDVLRKDLEHDDSDDE</sequence>
<dbReference type="GO" id="GO:0005737">
    <property type="term" value="C:cytoplasm"/>
    <property type="evidence" value="ECO:0007669"/>
    <property type="project" value="TreeGrafter"/>
</dbReference>
<organism evidence="14">
    <name type="scientific">Caenorhabditis remanei</name>
    <name type="common">Caenorhabditis vulgaris</name>
    <dbReference type="NCBI Taxonomy" id="31234"/>
    <lineage>
        <taxon>Eukaryota</taxon>
        <taxon>Metazoa</taxon>
        <taxon>Ecdysozoa</taxon>
        <taxon>Nematoda</taxon>
        <taxon>Chromadorea</taxon>
        <taxon>Rhabditida</taxon>
        <taxon>Rhabditina</taxon>
        <taxon>Rhabditomorpha</taxon>
        <taxon>Rhabditoidea</taxon>
        <taxon>Rhabditidae</taxon>
        <taxon>Peloderinae</taxon>
        <taxon>Caenorhabditis</taxon>
    </lineage>
</organism>
<dbReference type="GO" id="GO:0006564">
    <property type="term" value="P:L-serine biosynthetic process"/>
    <property type="evidence" value="ECO:0007669"/>
    <property type="project" value="UniProtKB-KW"/>
</dbReference>
<evidence type="ECO:0000256" key="2">
    <source>
        <dbReference type="ARBA" id="ARBA00005135"/>
    </source>
</evidence>
<dbReference type="GO" id="GO:0000287">
    <property type="term" value="F:magnesium ion binding"/>
    <property type="evidence" value="ECO:0007669"/>
    <property type="project" value="TreeGrafter"/>
</dbReference>
<dbReference type="PANTHER" id="PTHR43344">
    <property type="entry name" value="PHOSPHOSERINE PHOSPHATASE"/>
    <property type="match status" value="1"/>
</dbReference>
<dbReference type="Proteomes" id="UP000008281">
    <property type="component" value="Unassembled WGS sequence"/>
</dbReference>
<evidence type="ECO:0000256" key="3">
    <source>
        <dbReference type="ARBA" id="ARBA00009184"/>
    </source>
</evidence>
<dbReference type="OrthoDB" id="27226at2759"/>
<keyword evidence="7" id="KW-0479">Metal-binding</keyword>
<accession>E3NSQ9</accession>
<dbReference type="NCBIfam" id="TIGR01488">
    <property type="entry name" value="HAD-SF-IB"/>
    <property type="match status" value="1"/>
</dbReference>
<dbReference type="GO" id="GO:0036424">
    <property type="term" value="F:L-phosphoserine phosphatase activity"/>
    <property type="evidence" value="ECO:0007669"/>
    <property type="project" value="InterPro"/>
</dbReference>
<gene>
    <name evidence="13" type="ORF">CRE_13208</name>
</gene>
<feature type="active site" description="Nucleophile" evidence="12">
    <location>
        <position position="46"/>
    </location>
</feature>
<evidence type="ECO:0000256" key="7">
    <source>
        <dbReference type="ARBA" id="ARBA00022723"/>
    </source>
</evidence>
<dbReference type="CDD" id="cd04309">
    <property type="entry name" value="HAD_PSP_eu"/>
    <property type="match status" value="1"/>
</dbReference>
<proteinExistence type="inferred from homology"/>
<dbReference type="EC" id="3.1.3.3" evidence="4"/>
<evidence type="ECO:0000256" key="6">
    <source>
        <dbReference type="ARBA" id="ARBA00022605"/>
    </source>
</evidence>
<keyword evidence="14" id="KW-1185">Reference proteome</keyword>
<comment type="similarity">
    <text evidence="3">Belongs to the HAD-like hydrolase superfamily. SerB family.</text>
</comment>
<evidence type="ECO:0000256" key="4">
    <source>
        <dbReference type="ARBA" id="ARBA00012640"/>
    </source>
</evidence>
<dbReference type="SUPFAM" id="SSF56784">
    <property type="entry name" value="HAD-like"/>
    <property type="match status" value="1"/>
</dbReference>
<dbReference type="FunCoup" id="E3NSQ9">
    <property type="interactions" value="2032"/>
</dbReference>
<dbReference type="InParanoid" id="E3NSQ9"/>
<dbReference type="AlphaFoldDB" id="E3NSQ9"/>
<comment type="cofactor">
    <cofactor evidence="1">
        <name>Mg(2+)</name>
        <dbReference type="ChEBI" id="CHEBI:18420"/>
    </cofactor>
</comment>
<dbReference type="Pfam" id="PF00702">
    <property type="entry name" value="Hydrolase"/>
    <property type="match status" value="1"/>
</dbReference>
<dbReference type="InterPro" id="IPR023214">
    <property type="entry name" value="HAD_sf"/>
</dbReference>
<dbReference type="HOGENOM" id="CLU_036368_2_1_1"/>
<evidence type="ECO:0000256" key="5">
    <source>
        <dbReference type="ARBA" id="ARBA00015196"/>
    </source>
</evidence>
<evidence type="ECO:0000313" key="13">
    <source>
        <dbReference type="EMBL" id="EFP13611.1"/>
    </source>
</evidence>
<dbReference type="InterPro" id="IPR004469">
    <property type="entry name" value="PSP"/>
</dbReference>
<name>E3NSQ9_CAERE</name>
<evidence type="ECO:0000313" key="14">
    <source>
        <dbReference type="Proteomes" id="UP000008281"/>
    </source>
</evidence>
<protein>
    <recommendedName>
        <fullName evidence="5">Phosphoserine phosphatase</fullName>
        <ecNumber evidence="4">3.1.3.3</ecNumber>
    </recommendedName>
    <alternativeName>
        <fullName evidence="11">O-phosphoserine phosphohydrolase</fullName>
    </alternativeName>
</protein>
<dbReference type="eggNOG" id="KOG1615">
    <property type="taxonomic scope" value="Eukaryota"/>
</dbReference>
<evidence type="ECO:0000256" key="11">
    <source>
        <dbReference type="ARBA" id="ARBA00031693"/>
    </source>
</evidence>
<reference evidence="13" key="1">
    <citation type="submission" date="2007-07" db="EMBL/GenBank/DDBJ databases">
        <title>PCAP assembly of the Caenorhabditis remanei genome.</title>
        <authorList>
            <consortium name="The Caenorhabditis remanei Sequencing Consortium"/>
            <person name="Wilson R.K."/>
        </authorList>
    </citation>
    <scope>NUCLEOTIDE SEQUENCE [LARGE SCALE GENOMIC DNA]</scope>
    <source>
        <strain evidence="13">PB4641</strain>
    </source>
</reference>
<dbReference type="InterPro" id="IPR050582">
    <property type="entry name" value="HAD-like_SerB"/>
</dbReference>
<evidence type="ECO:0000256" key="10">
    <source>
        <dbReference type="ARBA" id="ARBA00023299"/>
    </source>
</evidence>
<keyword evidence="6" id="KW-0028">Amino-acid biosynthesis</keyword>
<evidence type="ECO:0000256" key="9">
    <source>
        <dbReference type="ARBA" id="ARBA00022842"/>
    </source>
</evidence>
<dbReference type="FunFam" id="1.10.150.210:FF:000003">
    <property type="entry name" value="Phosphoserine phosphatase SerB"/>
    <property type="match status" value="1"/>
</dbReference>
<feature type="active site" description="Proton donor" evidence="12">
    <location>
        <position position="48"/>
    </location>
</feature>
<dbReference type="EMBL" id="DS270020">
    <property type="protein sequence ID" value="EFP13611.1"/>
    <property type="molecule type" value="Genomic_DNA"/>
</dbReference>
<dbReference type="UniPathway" id="UPA00135">
    <property type="reaction ID" value="UER00198"/>
</dbReference>
<keyword evidence="9" id="KW-0460">Magnesium</keyword>
<dbReference type="Gene3D" id="3.40.50.1000">
    <property type="entry name" value="HAD superfamily/HAD-like"/>
    <property type="match status" value="1"/>
</dbReference>
<evidence type="ECO:0000256" key="12">
    <source>
        <dbReference type="PIRSR" id="PIRSR604469-1"/>
    </source>
</evidence>
<dbReference type="InterPro" id="IPR036412">
    <property type="entry name" value="HAD-like_sf"/>
</dbReference>
<dbReference type="FunFam" id="3.40.50.1000:FF:000077">
    <property type="entry name" value="Phosphoserine phosphatase, chloroplastic"/>
    <property type="match status" value="1"/>
</dbReference>
<evidence type="ECO:0000256" key="1">
    <source>
        <dbReference type="ARBA" id="ARBA00001946"/>
    </source>
</evidence>